<accession>A0ABQ9H3N4</accession>
<dbReference type="Pfam" id="PF10545">
    <property type="entry name" value="MADF_DNA_bdg"/>
    <property type="match status" value="1"/>
</dbReference>
<proteinExistence type="predicted"/>
<sequence>MAKRAWSHDNIVKLIVMYEGTHMLWDCRSNEYKNRDQKNAALKEMGEVFNCTNEEVLRKIHNVRNQVRINFTRTTKNKEEKSDRAGGEEKNKWQYFNAMKFVVPTMMAKSTSNLV</sequence>
<feature type="domain" description="MADF" evidence="1">
    <location>
        <begin position="13"/>
        <end position="107"/>
    </location>
</feature>
<comment type="caution">
    <text evidence="2">The sequence shown here is derived from an EMBL/GenBank/DDBJ whole genome shotgun (WGS) entry which is preliminary data.</text>
</comment>
<name>A0ABQ9H3N4_9NEOP</name>
<evidence type="ECO:0000259" key="1">
    <source>
        <dbReference type="PROSITE" id="PS51029"/>
    </source>
</evidence>
<keyword evidence="3" id="KW-1185">Reference proteome</keyword>
<feature type="non-terminal residue" evidence="2">
    <location>
        <position position="115"/>
    </location>
</feature>
<dbReference type="PANTHER" id="PTHR21505:SF12">
    <property type="entry name" value="MADF DOMAIN-CONTAINING PROTEIN-RELATED"/>
    <property type="match status" value="1"/>
</dbReference>
<dbReference type="InterPro" id="IPR006578">
    <property type="entry name" value="MADF-dom"/>
</dbReference>
<organism evidence="2 3">
    <name type="scientific">Dryococelus australis</name>
    <dbReference type="NCBI Taxonomy" id="614101"/>
    <lineage>
        <taxon>Eukaryota</taxon>
        <taxon>Metazoa</taxon>
        <taxon>Ecdysozoa</taxon>
        <taxon>Arthropoda</taxon>
        <taxon>Hexapoda</taxon>
        <taxon>Insecta</taxon>
        <taxon>Pterygota</taxon>
        <taxon>Neoptera</taxon>
        <taxon>Polyneoptera</taxon>
        <taxon>Phasmatodea</taxon>
        <taxon>Verophasmatodea</taxon>
        <taxon>Anareolatae</taxon>
        <taxon>Phasmatidae</taxon>
        <taxon>Eurycanthinae</taxon>
        <taxon>Dryococelus</taxon>
    </lineage>
</organism>
<dbReference type="PROSITE" id="PS51029">
    <property type="entry name" value="MADF"/>
    <property type="match status" value="1"/>
</dbReference>
<dbReference type="EMBL" id="JARBHB010000007">
    <property type="protein sequence ID" value="KAJ8878909.1"/>
    <property type="molecule type" value="Genomic_DNA"/>
</dbReference>
<evidence type="ECO:0000313" key="2">
    <source>
        <dbReference type="EMBL" id="KAJ8878909.1"/>
    </source>
</evidence>
<protein>
    <recommendedName>
        <fullName evidence="1">MADF domain-containing protein</fullName>
    </recommendedName>
</protein>
<dbReference type="PANTHER" id="PTHR21505">
    <property type="entry name" value="MADF DOMAIN-CONTAINING PROTEIN-RELATED"/>
    <property type="match status" value="1"/>
</dbReference>
<gene>
    <name evidence="2" type="ORF">PR048_019512</name>
</gene>
<dbReference type="SMART" id="SM00595">
    <property type="entry name" value="MADF"/>
    <property type="match status" value="1"/>
</dbReference>
<dbReference type="Proteomes" id="UP001159363">
    <property type="component" value="Chromosome 6"/>
</dbReference>
<evidence type="ECO:0000313" key="3">
    <source>
        <dbReference type="Proteomes" id="UP001159363"/>
    </source>
</evidence>
<reference evidence="2 3" key="1">
    <citation type="submission" date="2023-02" db="EMBL/GenBank/DDBJ databases">
        <title>LHISI_Scaffold_Assembly.</title>
        <authorList>
            <person name="Stuart O.P."/>
            <person name="Cleave R."/>
            <person name="Magrath M.J.L."/>
            <person name="Mikheyev A.S."/>
        </authorList>
    </citation>
    <scope>NUCLEOTIDE SEQUENCE [LARGE SCALE GENOMIC DNA]</scope>
    <source>
        <strain evidence="2">Daus_M_001</strain>
        <tissue evidence="2">Leg muscle</tissue>
    </source>
</reference>